<dbReference type="PANTHER" id="PTHR30042">
    <property type="entry name" value="POTASSIUM-TRANSPORTING ATPASE C CHAIN"/>
    <property type="match status" value="1"/>
</dbReference>
<comment type="similarity">
    <text evidence="11">Belongs to the KdpC family.</text>
</comment>
<comment type="caution">
    <text evidence="13">The sequence shown here is derived from an EMBL/GenBank/DDBJ whole genome shotgun (WGS) entry which is preliminary data.</text>
</comment>
<evidence type="ECO:0000256" key="2">
    <source>
        <dbReference type="ARBA" id="ARBA00022475"/>
    </source>
</evidence>
<evidence type="ECO:0000256" key="5">
    <source>
        <dbReference type="ARBA" id="ARBA00022741"/>
    </source>
</evidence>
<keyword evidence="9 11" id="KW-0406">Ion transport</keyword>
<evidence type="ECO:0000256" key="7">
    <source>
        <dbReference type="ARBA" id="ARBA00022958"/>
    </source>
</evidence>
<keyword evidence="14" id="KW-1185">Reference proteome</keyword>
<evidence type="ECO:0000256" key="4">
    <source>
        <dbReference type="ARBA" id="ARBA00022692"/>
    </source>
</evidence>
<evidence type="ECO:0000256" key="8">
    <source>
        <dbReference type="ARBA" id="ARBA00022989"/>
    </source>
</evidence>
<keyword evidence="1 11" id="KW-0813">Transport</keyword>
<evidence type="ECO:0000256" key="10">
    <source>
        <dbReference type="ARBA" id="ARBA00023136"/>
    </source>
</evidence>
<keyword evidence="8 11" id="KW-1133">Transmembrane helix</keyword>
<evidence type="ECO:0000256" key="1">
    <source>
        <dbReference type="ARBA" id="ARBA00022448"/>
    </source>
</evidence>
<evidence type="ECO:0000256" key="12">
    <source>
        <dbReference type="SAM" id="MobiDB-lite"/>
    </source>
</evidence>
<keyword evidence="6 11" id="KW-0067">ATP-binding</keyword>
<keyword evidence="7 11" id="KW-0630">Potassium</keyword>
<comment type="subcellular location">
    <subcellularLocation>
        <location evidence="11">Cell membrane</location>
        <topology evidence="11">Single-pass membrane protein</topology>
    </subcellularLocation>
</comment>
<protein>
    <recommendedName>
        <fullName evidence="11">Potassium-transporting ATPase KdpC subunit</fullName>
    </recommendedName>
    <alternativeName>
        <fullName evidence="11">ATP phosphohydrolase [potassium-transporting] C chain</fullName>
    </alternativeName>
    <alternativeName>
        <fullName evidence="11">Potassium-binding and translocating subunit C</fullName>
    </alternativeName>
    <alternativeName>
        <fullName evidence="11">Potassium-translocating ATPase C chain</fullName>
    </alternativeName>
</protein>
<feature type="compositionally biased region" description="Polar residues" evidence="12">
    <location>
        <begin position="78"/>
        <end position="97"/>
    </location>
</feature>
<dbReference type="Proteomes" id="UP001500212">
    <property type="component" value="Unassembled WGS sequence"/>
</dbReference>
<keyword evidence="10 11" id="KW-0472">Membrane</keyword>
<dbReference type="PANTHER" id="PTHR30042:SF2">
    <property type="entry name" value="POTASSIUM-TRANSPORTING ATPASE KDPC SUBUNIT"/>
    <property type="match status" value="1"/>
</dbReference>
<dbReference type="InterPro" id="IPR003820">
    <property type="entry name" value="KdpC"/>
</dbReference>
<gene>
    <name evidence="11" type="primary">kdpC</name>
    <name evidence="13" type="ORF">GCM10023195_49900</name>
</gene>
<comment type="function">
    <text evidence="11">Part of the high-affinity ATP-driven potassium transport (or Kdp) system, which catalyzes the hydrolysis of ATP coupled with the electrogenic transport of potassium into the cytoplasm. This subunit acts as a catalytic chaperone that increases the ATP-binding affinity of the ATP-hydrolyzing subunit KdpB by the formation of a transient KdpB/KdpC/ATP ternary complex.</text>
</comment>
<keyword evidence="3 11" id="KW-0633">Potassium transport</keyword>
<keyword evidence="5 11" id="KW-0547">Nucleotide-binding</keyword>
<evidence type="ECO:0000313" key="13">
    <source>
        <dbReference type="EMBL" id="GAA4611734.1"/>
    </source>
</evidence>
<evidence type="ECO:0000256" key="11">
    <source>
        <dbReference type="HAMAP-Rule" id="MF_00276"/>
    </source>
</evidence>
<dbReference type="EMBL" id="BAABHJ010000017">
    <property type="protein sequence ID" value="GAA4611734.1"/>
    <property type="molecule type" value="Genomic_DNA"/>
</dbReference>
<dbReference type="RefSeq" id="WP_345358996.1">
    <property type="nucleotide sequence ID" value="NZ_BAABHJ010000017.1"/>
</dbReference>
<organism evidence="13 14">
    <name type="scientific">Actinoallomurus liliacearum</name>
    <dbReference type="NCBI Taxonomy" id="1080073"/>
    <lineage>
        <taxon>Bacteria</taxon>
        <taxon>Bacillati</taxon>
        <taxon>Actinomycetota</taxon>
        <taxon>Actinomycetes</taxon>
        <taxon>Streptosporangiales</taxon>
        <taxon>Thermomonosporaceae</taxon>
        <taxon>Actinoallomurus</taxon>
    </lineage>
</organism>
<evidence type="ECO:0000256" key="6">
    <source>
        <dbReference type="ARBA" id="ARBA00022840"/>
    </source>
</evidence>
<name>A0ABP8TMM5_9ACTN</name>
<accession>A0ABP8TMM5</accession>
<keyword evidence="2 11" id="KW-1003">Cell membrane</keyword>
<proteinExistence type="inferred from homology"/>
<feature type="transmembrane region" description="Helical" evidence="11">
    <location>
        <begin position="12"/>
        <end position="35"/>
    </location>
</feature>
<sequence length="307" mass="32009">MRLPIWIRQHLAAVRALLVLTVVLGVIYPLAVWGVTLIPGLHDRAEGSLIKGADGKVVGSRLIGQAFTDKDGNPLKQYVQSRPSNAGTGYDPTSTAAGNLGPEDIVDTLPKNPAKKAAEITAKTARDSLLTQVCSRSNAVGALEGVSGARPFCTPGGVGAVLSVIGPRDRAGHVTRPTRVVSVNEQCGVVAKPFLATYRGVAVECAKAGEDYSAGEIVPIRGTAPAVPRVPADAVTASGSGLDPHISPAYARLQAPRVARARGVAVAQVLAVMKDNEAGRTLGFIGEPRVNVVQLNLELDKKYPFHG</sequence>
<evidence type="ECO:0000256" key="3">
    <source>
        <dbReference type="ARBA" id="ARBA00022538"/>
    </source>
</evidence>
<feature type="region of interest" description="Disordered" evidence="12">
    <location>
        <begin position="74"/>
        <end position="102"/>
    </location>
</feature>
<evidence type="ECO:0000256" key="9">
    <source>
        <dbReference type="ARBA" id="ARBA00023065"/>
    </source>
</evidence>
<keyword evidence="4 11" id="KW-0812">Transmembrane</keyword>
<evidence type="ECO:0000313" key="14">
    <source>
        <dbReference type="Proteomes" id="UP001500212"/>
    </source>
</evidence>
<dbReference type="HAMAP" id="MF_00276">
    <property type="entry name" value="KdpC"/>
    <property type="match status" value="1"/>
</dbReference>
<dbReference type="Pfam" id="PF02669">
    <property type="entry name" value="KdpC"/>
    <property type="match status" value="2"/>
</dbReference>
<reference evidence="14" key="1">
    <citation type="journal article" date="2019" name="Int. J. Syst. Evol. Microbiol.">
        <title>The Global Catalogue of Microorganisms (GCM) 10K type strain sequencing project: providing services to taxonomists for standard genome sequencing and annotation.</title>
        <authorList>
            <consortium name="The Broad Institute Genomics Platform"/>
            <consortium name="The Broad Institute Genome Sequencing Center for Infectious Disease"/>
            <person name="Wu L."/>
            <person name="Ma J."/>
        </authorList>
    </citation>
    <scope>NUCLEOTIDE SEQUENCE [LARGE SCALE GENOMIC DNA]</scope>
    <source>
        <strain evidence="14">JCM 17938</strain>
    </source>
</reference>
<comment type="subunit">
    <text evidence="11">The system is composed of three essential subunits: KdpA, KdpB and KdpC.</text>
</comment>